<dbReference type="InterPro" id="IPR049258">
    <property type="entry name" value="ODAD1_CC"/>
</dbReference>
<evidence type="ECO:0000256" key="3">
    <source>
        <dbReference type="SAM" id="MobiDB-lite"/>
    </source>
</evidence>
<evidence type="ECO:0000256" key="2">
    <source>
        <dbReference type="SAM" id="Coils"/>
    </source>
</evidence>
<name>A0A3Q3Q657_MONAL</name>
<feature type="coiled-coil region" evidence="2">
    <location>
        <begin position="98"/>
        <end position="252"/>
    </location>
</feature>
<dbReference type="PANTHER" id="PTHR21694:SF35">
    <property type="entry name" value="OUTER DYNEIN ARM-DOCKING COMPLEX SUBUNIT 1"/>
    <property type="match status" value="1"/>
</dbReference>
<dbReference type="GO" id="GO:0036158">
    <property type="term" value="P:outer dynein arm assembly"/>
    <property type="evidence" value="ECO:0007669"/>
    <property type="project" value="TreeGrafter"/>
</dbReference>
<feature type="domain" description="ODAD1 central coiled coil region" evidence="4">
    <location>
        <begin position="148"/>
        <end position="434"/>
    </location>
</feature>
<dbReference type="InterPro" id="IPR051876">
    <property type="entry name" value="ODA-DC/CCD"/>
</dbReference>
<dbReference type="AlphaFoldDB" id="A0A3Q3Q657"/>
<keyword evidence="6" id="KW-1185">Reference proteome</keyword>
<feature type="coiled-coil region" evidence="2">
    <location>
        <begin position="340"/>
        <end position="389"/>
    </location>
</feature>
<dbReference type="Pfam" id="PF21773">
    <property type="entry name" value="ODAD1_CC"/>
    <property type="match status" value="1"/>
</dbReference>
<accession>A0A3Q3Q657</accession>
<feature type="region of interest" description="Disordered" evidence="3">
    <location>
        <begin position="1"/>
        <end position="24"/>
    </location>
</feature>
<dbReference type="Proteomes" id="UP000261600">
    <property type="component" value="Unplaced"/>
</dbReference>
<reference evidence="5" key="1">
    <citation type="submission" date="2025-08" db="UniProtKB">
        <authorList>
            <consortium name="Ensembl"/>
        </authorList>
    </citation>
    <scope>IDENTIFICATION</scope>
</reference>
<keyword evidence="1 2" id="KW-0175">Coiled coil</keyword>
<proteinExistence type="predicted"/>
<dbReference type="GO" id="GO:0003341">
    <property type="term" value="P:cilium movement"/>
    <property type="evidence" value="ECO:0007669"/>
    <property type="project" value="TreeGrafter"/>
</dbReference>
<evidence type="ECO:0000313" key="6">
    <source>
        <dbReference type="Proteomes" id="UP000261600"/>
    </source>
</evidence>
<evidence type="ECO:0000256" key="1">
    <source>
        <dbReference type="ARBA" id="ARBA00023054"/>
    </source>
</evidence>
<dbReference type="Ensembl" id="ENSMALT00000005435.1">
    <property type="protein sequence ID" value="ENSMALP00000005315.1"/>
    <property type="gene ID" value="ENSMALG00000003817.1"/>
</dbReference>
<evidence type="ECO:0000313" key="5">
    <source>
        <dbReference type="Ensembl" id="ENSMALP00000005315.1"/>
    </source>
</evidence>
<dbReference type="GO" id="GO:0005930">
    <property type="term" value="C:axoneme"/>
    <property type="evidence" value="ECO:0007669"/>
    <property type="project" value="TreeGrafter"/>
</dbReference>
<evidence type="ECO:0000259" key="4">
    <source>
        <dbReference type="Pfam" id="PF21773"/>
    </source>
</evidence>
<reference evidence="5" key="2">
    <citation type="submission" date="2025-09" db="UniProtKB">
        <authorList>
            <consortium name="Ensembl"/>
        </authorList>
    </citation>
    <scope>IDENTIFICATION</scope>
</reference>
<organism evidence="5 6">
    <name type="scientific">Monopterus albus</name>
    <name type="common">Swamp eel</name>
    <dbReference type="NCBI Taxonomy" id="43700"/>
    <lineage>
        <taxon>Eukaryota</taxon>
        <taxon>Metazoa</taxon>
        <taxon>Chordata</taxon>
        <taxon>Craniata</taxon>
        <taxon>Vertebrata</taxon>
        <taxon>Euteleostomi</taxon>
        <taxon>Actinopterygii</taxon>
        <taxon>Neopterygii</taxon>
        <taxon>Teleostei</taxon>
        <taxon>Neoteleostei</taxon>
        <taxon>Acanthomorphata</taxon>
        <taxon>Anabantaria</taxon>
        <taxon>Synbranchiformes</taxon>
        <taxon>Synbranchidae</taxon>
        <taxon>Monopterus</taxon>
    </lineage>
</organism>
<protein>
    <recommendedName>
        <fullName evidence="4">ODAD1 central coiled coil region domain-containing protein</fullName>
    </recommendedName>
</protein>
<sequence>MPRGRSAPSARSDSSGMEIDGTESEIAKLQRQFRIMEGDRQAYNIQAREQIRKQQQEIDKLLKEQEEMHRNLGVCKSASRRQQDSGDTQSLHLLLEQRDMIEEELKKEKQCQKELEKEISNMELKLAELRKGDVSTSERQRSEVRRTEKAIRTLEYKLDRALTRFNELLTKNSQLREELQTLHIERGRFQQLHNRLEKELQEVRKKIGEVIHLSTAAYDARVEAQSKMTMMREKAVKDLAQYNMEMKELERVIVHECSLKDFMITKGNERSGLDDSHEIGHRQLSEVKEQRKTDSGEESLDALEQVFERLQTVTGEDNLDILVTKFIQVEDQNFALFNFVNEQNNEAGALRDQISQIQGEMERFQVESLQREQDHRALLRDTVEQQKEAKFQVEDYDNQANIISKILGEIKTGVTSIFSKLECDHSVIEDMLGSSTGISDYNIMSYLGLVEQKTNELLTVQAFLKSKDLEKDYNPKDLATFIMGQNPELLLQKISIHSAINSVEYDREESLVTEEEQPLSQAELRDRIMKGVLQKGSSVQQAETRFS</sequence>
<dbReference type="PANTHER" id="PTHR21694">
    <property type="entry name" value="COILED-COIL DOMAIN-CONTAINING PROTEIN 63"/>
    <property type="match status" value="1"/>
</dbReference>